<feature type="domain" description="HD/PDEase" evidence="1">
    <location>
        <begin position="22"/>
        <end position="137"/>
    </location>
</feature>
<evidence type="ECO:0000313" key="3">
    <source>
        <dbReference type="Proteomes" id="UP000229901"/>
    </source>
</evidence>
<accession>A0A2H0V4A7</accession>
<dbReference type="PANTHER" id="PTHR33594">
    <property type="entry name" value="SUPERFAMILY HYDROLASE, PUTATIVE (AFU_ORTHOLOGUE AFUA_1G03035)-RELATED"/>
    <property type="match status" value="1"/>
</dbReference>
<dbReference type="CDD" id="cd00077">
    <property type="entry name" value="HDc"/>
    <property type="match status" value="1"/>
</dbReference>
<dbReference type="SMART" id="SM00471">
    <property type="entry name" value="HDc"/>
    <property type="match status" value="1"/>
</dbReference>
<comment type="caution">
    <text evidence="2">The sequence shown here is derived from an EMBL/GenBank/DDBJ whole genome shotgun (WGS) entry which is preliminary data.</text>
</comment>
<dbReference type="SUPFAM" id="SSF109604">
    <property type="entry name" value="HD-domain/PDEase-like"/>
    <property type="match status" value="1"/>
</dbReference>
<dbReference type="InterPro" id="IPR006674">
    <property type="entry name" value="HD_domain"/>
</dbReference>
<protein>
    <recommendedName>
        <fullName evidence="1">HD/PDEase domain-containing protein</fullName>
    </recommendedName>
</protein>
<sequence>MQSKTDNIKQVEDYVKSIMLVEVAHDFKHVDRVRKWALRLAKNEGFQDLESVEIASLMHDIGLSQAQSRSMHGEVGANMAVNFLSEKTTLSPQRIDEVANAIRFHNSHRGGNGILLAILRDADMLDLFGAVGLMRALTSKYSKLDYDPENIKGETWQMTSCDFDQRFASGVGIGNYIVDQINFQLSCDYNLNTETAKQLARPMIEFMRHFVQQLEVEVASD</sequence>
<dbReference type="PANTHER" id="PTHR33594:SF1">
    <property type="entry name" value="HD_PDEASE DOMAIN-CONTAINING PROTEIN"/>
    <property type="match status" value="1"/>
</dbReference>
<name>A0A2H0V4A7_9BACT</name>
<reference evidence="3" key="1">
    <citation type="submission" date="2017-09" db="EMBL/GenBank/DDBJ databases">
        <title>Depth-based differentiation of microbial function through sediment-hosted aquifers and enrichment of novel symbionts in the deep terrestrial subsurface.</title>
        <authorList>
            <person name="Probst A.J."/>
            <person name="Ladd B."/>
            <person name="Jarett J.K."/>
            <person name="Geller-Mcgrath D.E."/>
            <person name="Sieber C.M.K."/>
            <person name="Emerson J.B."/>
            <person name="Anantharaman K."/>
            <person name="Thomas B.C."/>
            <person name="Malmstrom R."/>
            <person name="Stieglmeier M."/>
            <person name="Klingl A."/>
            <person name="Woyke T."/>
            <person name="Ryan C.M."/>
            <person name="Banfield J.F."/>
        </authorList>
    </citation>
    <scope>NUCLEOTIDE SEQUENCE [LARGE SCALE GENOMIC DNA]</scope>
</reference>
<dbReference type="EMBL" id="PFAP01000031">
    <property type="protein sequence ID" value="PIR93878.1"/>
    <property type="molecule type" value="Genomic_DNA"/>
</dbReference>
<evidence type="ECO:0000259" key="1">
    <source>
        <dbReference type="SMART" id="SM00471"/>
    </source>
</evidence>
<dbReference type="Gene3D" id="1.10.3210.10">
    <property type="entry name" value="Hypothetical protein af1432"/>
    <property type="match status" value="1"/>
</dbReference>
<gene>
    <name evidence="2" type="ORF">COT97_04095</name>
</gene>
<organism evidence="2 3">
    <name type="scientific">Candidatus Falkowbacteria bacterium CG10_big_fil_rev_8_21_14_0_10_39_11</name>
    <dbReference type="NCBI Taxonomy" id="1974565"/>
    <lineage>
        <taxon>Bacteria</taxon>
        <taxon>Candidatus Falkowiibacteriota</taxon>
    </lineage>
</organism>
<dbReference type="AlphaFoldDB" id="A0A2H0V4A7"/>
<proteinExistence type="predicted"/>
<dbReference type="Pfam" id="PF01966">
    <property type="entry name" value="HD"/>
    <property type="match status" value="1"/>
</dbReference>
<dbReference type="InterPro" id="IPR003607">
    <property type="entry name" value="HD/PDEase_dom"/>
</dbReference>
<evidence type="ECO:0000313" key="2">
    <source>
        <dbReference type="EMBL" id="PIR93878.1"/>
    </source>
</evidence>
<dbReference type="Proteomes" id="UP000229901">
    <property type="component" value="Unassembled WGS sequence"/>
</dbReference>